<keyword evidence="4" id="KW-0862">Zinc</keyword>
<feature type="compositionally biased region" description="Low complexity" evidence="6">
    <location>
        <begin position="184"/>
        <end position="200"/>
    </location>
</feature>
<evidence type="ECO:0000256" key="5">
    <source>
        <dbReference type="PROSITE-ProRule" id="PRU00042"/>
    </source>
</evidence>
<keyword evidence="1" id="KW-0479">Metal-binding</keyword>
<sequence>MINKHIEERTNGCSMFRGRILLVADVGDNCLQPTDLKVKTEMPTCKTEPSSPQPCPAEDQTEPVDLSLNKPRASPHPTSATNTTVNPAPSSNVSQPSLSATPVLSPGSILATQGAGGQQILHVIHTIPSVSMPSKVGQLQTIPVVVQSLPVVYTAMPTDGVATAAITVPLIGSDGRSVGFRIKPGSTSPSGTESGSASLSRTDNSIDIDQILSPVDPDSPDIKRRRIHMCDYEGCKKVYTKSSHLKAHRRIHTGPLQSQTALFKSRELDCTWRFARSDELTRHFRKHTGSNLFRCTECDRSFSRSDHLSLHPPPPRHDVNSDLPPLPSSPHPLTHPKLTSDPLQHILYQSPIPYEPGP</sequence>
<feature type="domain" description="C2H2-type" evidence="7">
    <location>
        <begin position="263"/>
        <end position="292"/>
    </location>
</feature>
<feature type="region of interest" description="Disordered" evidence="6">
    <location>
        <begin position="304"/>
        <end position="358"/>
    </location>
</feature>
<organism evidence="8 9">
    <name type="scientific">Sphaeramia orbicularis</name>
    <name type="common">orbiculate cardinalfish</name>
    <dbReference type="NCBI Taxonomy" id="375764"/>
    <lineage>
        <taxon>Eukaryota</taxon>
        <taxon>Metazoa</taxon>
        <taxon>Chordata</taxon>
        <taxon>Craniata</taxon>
        <taxon>Vertebrata</taxon>
        <taxon>Euteleostomi</taxon>
        <taxon>Actinopterygii</taxon>
        <taxon>Neopterygii</taxon>
        <taxon>Teleostei</taxon>
        <taxon>Neoteleostei</taxon>
        <taxon>Acanthomorphata</taxon>
        <taxon>Gobiaria</taxon>
        <taxon>Kurtiformes</taxon>
        <taxon>Apogonoidei</taxon>
        <taxon>Apogonidae</taxon>
        <taxon>Apogoninae</taxon>
        <taxon>Sphaeramia</taxon>
    </lineage>
</organism>
<dbReference type="PROSITE" id="PS50157">
    <property type="entry name" value="ZINC_FINGER_C2H2_2"/>
    <property type="match status" value="3"/>
</dbReference>
<evidence type="ECO:0000313" key="9">
    <source>
        <dbReference type="Proteomes" id="UP000472271"/>
    </source>
</evidence>
<keyword evidence="2" id="KW-0677">Repeat</keyword>
<evidence type="ECO:0000256" key="1">
    <source>
        <dbReference type="ARBA" id="ARBA00022723"/>
    </source>
</evidence>
<dbReference type="PROSITE" id="PS00028">
    <property type="entry name" value="ZINC_FINGER_C2H2_1"/>
    <property type="match status" value="2"/>
</dbReference>
<feature type="compositionally biased region" description="Polar residues" evidence="6">
    <location>
        <begin position="76"/>
        <end position="101"/>
    </location>
</feature>
<dbReference type="GO" id="GO:0000981">
    <property type="term" value="F:DNA-binding transcription factor activity, RNA polymerase II-specific"/>
    <property type="evidence" value="ECO:0007669"/>
    <property type="project" value="TreeGrafter"/>
</dbReference>
<feature type="domain" description="C2H2-type" evidence="7">
    <location>
        <begin position="228"/>
        <end position="257"/>
    </location>
</feature>
<keyword evidence="9" id="KW-1185">Reference proteome</keyword>
<accession>A0A672YQ24</accession>
<dbReference type="PANTHER" id="PTHR23235">
    <property type="entry name" value="KRUEPPEL-LIKE TRANSCRIPTION FACTOR"/>
    <property type="match status" value="1"/>
</dbReference>
<dbReference type="GO" id="GO:0000978">
    <property type="term" value="F:RNA polymerase II cis-regulatory region sequence-specific DNA binding"/>
    <property type="evidence" value="ECO:0007669"/>
    <property type="project" value="TreeGrafter"/>
</dbReference>
<evidence type="ECO:0000256" key="4">
    <source>
        <dbReference type="ARBA" id="ARBA00022833"/>
    </source>
</evidence>
<reference evidence="8" key="2">
    <citation type="submission" date="2025-08" db="UniProtKB">
        <authorList>
            <consortium name="Ensembl"/>
        </authorList>
    </citation>
    <scope>IDENTIFICATION</scope>
</reference>
<dbReference type="SUPFAM" id="SSF57667">
    <property type="entry name" value="beta-beta-alpha zinc fingers"/>
    <property type="match status" value="2"/>
</dbReference>
<name>A0A672YQ24_9TELE</name>
<dbReference type="SMART" id="SM00355">
    <property type="entry name" value="ZnF_C2H2"/>
    <property type="match status" value="3"/>
</dbReference>
<dbReference type="PANTHER" id="PTHR23235:SF46">
    <property type="entry name" value="KRUEPPEL-LIKE FACTOR 8"/>
    <property type="match status" value="1"/>
</dbReference>
<proteinExistence type="predicted"/>
<dbReference type="GO" id="GO:0008270">
    <property type="term" value="F:zinc ion binding"/>
    <property type="evidence" value="ECO:0007669"/>
    <property type="project" value="UniProtKB-KW"/>
</dbReference>
<keyword evidence="3 5" id="KW-0863">Zinc-finger</keyword>
<dbReference type="InterPro" id="IPR036236">
    <property type="entry name" value="Znf_C2H2_sf"/>
</dbReference>
<dbReference type="Gene3D" id="3.30.160.60">
    <property type="entry name" value="Classic Zinc Finger"/>
    <property type="match status" value="3"/>
</dbReference>
<evidence type="ECO:0000256" key="2">
    <source>
        <dbReference type="ARBA" id="ARBA00022737"/>
    </source>
</evidence>
<dbReference type="Proteomes" id="UP000472271">
    <property type="component" value="Chromosome 14"/>
</dbReference>
<protein>
    <submittedName>
        <fullName evidence="8">Kruppel-like factor 8</fullName>
    </submittedName>
</protein>
<feature type="region of interest" description="Disordered" evidence="6">
    <location>
        <begin position="179"/>
        <end position="203"/>
    </location>
</feature>
<dbReference type="InterPro" id="IPR013087">
    <property type="entry name" value="Znf_C2H2_type"/>
</dbReference>
<dbReference type="Pfam" id="PF00096">
    <property type="entry name" value="zf-C2H2"/>
    <property type="match status" value="3"/>
</dbReference>
<evidence type="ECO:0000259" key="7">
    <source>
        <dbReference type="PROSITE" id="PS50157"/>
    </source>
</evidence>
<evidence type="ECO:0000313" key="8">
    <source>
        <dbReference type="Ensembl" id="ENSSORP00005006696.1"/>
    </source>
</evidence>
<reference evidence="8" key="1">
    <citation type="submission" date="2019-06" db="EMBL/GenBank/DDBJ databases">
        <authorList>
            <consortium name="Wellcome Sanger Institute Data Sharing"/>
        </authorList>
    </citation>
    <scope>NUCLEOTIDE SEQUENCE [LARGE SCALE GENOMIC DNA]</scope>
</reference>
<dbReference type="FunFam" id="3.30.160.60:FF:000007">
    <property type="entry name" value="Basic krueppel-like factor 3"/>
    <property type="match status" value="1"/>
</dbReference>
<reference evidence="8" key="3">
    <citation type="submission" date="2025-09" db="UniProtKB">
        <authorList>
            <consortium name="Ensembl"/>
        </authorList>
    </citation>
    <scope>IDENTIFICATION</scope>
</reference>
<dbReference type="Ensembl" id="ENSSORT00005006956.1">
    <property type="protein sequence ID" value="ENSSORP00005006696.1"/>
    <property type="gene ID" value="ENSSORG00005003903.1"/>
</dbReference>
<evidence type="ECO:0000256" key="6">
    <source>
        <dbReference type="SAM" id="MobiDB-lite"/>
    </source>
</evidence>
<dbReference type="AlphaFoldDB" id="A0A672YQ24"/>
<feature type="compositionally biased region" description="Basic and acidic residues" evidence="6">
    <location>
        <begin position="304"/>
        <end position="320"/>
    </location>
</feature>
<feature type="domain" description="C2H2-type" evidence="7">
    <location>
        <begin position="293"/>
        <end position="322"/>
    </location>
</feature>
<dbReference type="InParanoid" id="A0A672YQ24"/>
<feature type="region of interest" description="Disordered" evidence="6">
    <location>
        <begin position="41"/>
        <end position="101"/>
    </location>
</feature>
<evidence type="ECO:0000256" key="3">
    <source>
        <dbReference type="ARBA" id="ARBA00022771"/>
    </source>
</evidence>